<dbReference type="Pfam" id="PF20256">
    <property type="entry name" value="MoCoBD_2"/>
    <property type="match status" value="1"/>
</dbReference>
<dbReference type="InterPro" id="IPR046867">
    <property type="entry name" value="AldOxase/xan_DH_MoCoBD2"/>
</dbReference>
<evidence type="ECO:0000256" key="2">
    <source>
        <dbReference type="ARBA" id="ARBA00023002"/>
    </source>
</evidence>
<sequence length="784" mass="85141">MTQQMDRPKHIGARIQRFEDTRLLAGTARYIDDIRLPNMLHLRFVRAQMAHAKVLEIDTEALEDIGFPTQVFTGADIGDLSIKAHQDYPEMQYSEQPLLARERVRFVGEAVAAVLADDAYQAEDAAEMVFVDYEPLQVVTTMDQARDPEVPGLFDGWRTNIFVERQMKGGDIAQAKAEAAHVIKRTYTTQRQAGVPMEGRGVAAEYDPASRMLTVWSSTQIPHLVRTYIAEELGLPESRLRVVAPDVGGGFGVKGQVFPEEVLVPWLAMKTGRPVKWVEDRREHLTSSIHARDHSHTLEAYVSEDGRLLGLKADISVDVGAYSTFPFTAAGDPGMAAKVMPGPYDFQHYEATFRALATNKCPIGTYRGVGRPSAVFAQERLMDDIANELGLDPIEFRLKNVVRDFPYTNALGFTYDPGSYAETLEKMRDLLAEDRAAAEASSNDPDKRIGVGLACFVEQTAHGTPDFTRRRVPIETGYIAARVEMTPDGQALVDIGLQNHGQGHETVMAQVAADALGIDPKDVHVRHGDTLTTPYSVGTWGSRGGALGGGAVHVAAGRIADKLKAIAGHLLQSDPQKIVLQNGIAHPEGQPDRHVAVAKLARTALRNVDQLPAGMEPGLEAQYSLDGPNDGTYSNAVHAAVVEIDTKTGKMQLKRFVVVEDCGTILNPLIVDGQVRGGVVQGIGSAMLEHFIYDEDGQPLTVTFADYLMPLATEIPEIELHHIETPTPLTPLGAKGLGEGGAIGPAAAIANAVADALGIEVTKTPLNANALWHLARQAEKNRAE</sequence>
<dbReference type="SUPFAM" id="SSF56003">
    <property type="entry name" value="Molybdenum cofactor-binding domain"/>
    <property type="match status" value="1"/>
</dbReference>
<proteinExistence type="predicted"/>
<dbReference type="Pfam" id="PF02738">
    <property type="entry name" value="MoCoBD_1"/>
    <property type="match status" value="1"/>
</dbReference>
<evidence type="ECO:0000313" key="5">
    <source>
        <dbReference type="Proteomes" id="UP001589755"/>
    </source>
</evidence>
<evidence type="ECO:0000313" key="4">
    <source>
        <dbReference type="EMBL" id="MFC0210472.1"/>
    </source>
</evidence>
<evidence type="ECO:0000256" key="1">
    <source>
        <dbReference type="ARBA" id="ARBA00022505"/>
    </source>
</evidence>
<dbReference type="Pfam" id="PF01315">
    <property type="entry name" value="Ald_Xan_dh_C"/>
    <property type="match status" value="1"/>
</dbReference>
<evidence type="ECO:0000259" key="3">
    <source>
        <dbReference type="SMART" id="SM01008"/>
    </source>
</evidence>
<dbReference type="SMART" id="SM01008">
    <property type="entry name" value="Ald_Xan_dh_C"/>
    <property type="match status" value="1"/>
</dbReference>
<dbReference type="InterPro" id="IPR008274">
    <property type="entry name" value="AldOxase/xan_DH_MoCoBD1"/>
</dbReference>
<dbReference type="SUPFAM" id="SSF54665">
    <property type="entry name" value="CO dehydrogenase molybdoprotein N-domain-like"/>
    <property type="match status" value="1"/>
</dbReference>
<name>A0ABV6DCW2_9HYPH</name>
<dbReference type="RefSeq" id="WP_261522752.1">
    <property type="nucleotide sequence ID" value="NZ_JAODNW010000040.1"/>
</dbReference>
<keyword evidence="5" id="KW-1185">Reference proteome</keyword>
<accession>A0ABV6DCW2</accession>
<protein>
    <submittedName>
        <fullName evidence="4">Xanthine dehydrogenase family protein molybdopterin-binding subunit</fullName>
    </submittedName>
</protein>
<keyword evidence="1" id="KW-0500">Molybdenum</keyword>
<dbReference type="InterPro" id="IPR036856">
    <property type="entry name" value="Ald_Oxase/Xan_DH_a/b_sf"/>
</dbReference>
<dbReference type="InterPro" id="IPR000674">
    <property type="entry name" value="Ald_Oxase/Xan_DH_a/b"/>
</dbReference>
<dbReference type="PANTHER" id="PTHR11908">
    <property type="entry name" value="XANTHINE DEHYDROGENASE"/>
    <property type="match status" value="1"/>
</dbReference>
<dbReference type="Proteomes" id="UP001589755">
    <property type="component" value="Unassembled WGS sequence"/>
</dbReference>
<keyword evidence="2" id="KW-0560">Oxidoreductase</keyword>
<dbReference type="InterPro" id="IPR037165">
    <property type="entry name" value="AldOxase/xan_DH_Mopterin-bd_sf"/>
</dbReference>
<reference evidence="4 5" key="1">
    <citation type="submission" date="2024-09" db="EMBL/GenBank/DDBJ databases">
        <authorList>
            <person name="Sun Q."/>
            <person name="Mori K."/>
        </authorList>
    </citation>
    <scope>NUCLEOTIDE SEQUENCE [LARGE SCALE GENOMIC DNA]</scope>
    <source>
        <strain evidence="4 5">CCM 8543</strain>
    </source>
</reference>
<organism evidence="4 5">
    <name type="scientific">Chelativorans intermedius</name>
    <dbReference type="NCBI Taxonomy" id="515947"/>
    <lineage>
        <taxon>Bacteria</taxon>
        <taxon>Pseudomonadati</taxon>
        <taxon>Pseudomonadota</taxon>
        <taxon>Alphaproteobacteria</taxon>
        <taxon>Hyphomicrobiales</taxon>
        <taxon>Phyllobacteriaceae</taxon>
        <taxon>Chelativorans</taxon>
    </lineage>
</organism>
<comment type="caution">
    <text evidence="4">The sequence shown here is derived from an EMBL/GenBank/DDBJ whole genome shotgun (WGS) entry which is preliminary data.</text>
</comment>
<dbReference type="Gene3D" id="3.90.1170.50">
    <property type="entry name" value="Aldehyde oxidase/xanthine dehydrogenase, a/b hammerhead"/>
    <property type="match status" value="1"/>
</dbReference>
<gene>
    <name evidence="4" type="ORF">ACFFJ2_18950</name>
</gene>
<feature type="domain" description="Aldehyde oxidase/xanthine dehydrogenase a/b hammerhead" evidence="3">
    <location>
        <begin position="25"/>
        <end position="137"/>
    </location>
</feature>
<dbReference type="Gene3D" id="3.30.365.10">
    <property type="entry name" value="Aldehyde oxidase/xanthine dehydrogenase, molybdopterin binding domain"/>
    <property type="match status" value="4"/>
</dbReference>
<dbReference type="InterPro" id="IPR016208">
    <property type="entry name" value="Ald_Oxase/xanthine_DH-like"/>
</dbReference>
<dbReference type="EMBL" id="JBHLXD010000055">
    <property type="protein sequence ID" value="MFC0210472.1"/>
    <property type="molecule type" value="Genomic_DNA"/>
</dbReference>
<dbReference type="PANTHER" id="PTHR11908:SF132">
    <property type="entry name" value="ALDEHYDE OXIDASE 1-RELATED"/>
    <property type="match status" value="1"/>
</dbReference>